<evidence type="ECO:0000256" key="2">
    <source>
        <dbReference type="ARBA" id="ARBA00009045"/>
    </source>
</evidence>
<dbReference type="Proteomes" id="UP000078389">
    <property type="component" value="Unassembled WGS sequence"/>
</dbReference>
<feature type="transmembrane region" description="Helical" evidence="7">
    <location>
        <begin position="128"/>
        <end position="146"/>
    </location>
</feature>
<comment type="subcellular location">
    <subcellularLocation>
        <location evidence="1">Membrane</location>
        <topology evidence="1">Multi-pass membrane protein</topology>
    </subcellularLocation>
</comment>
<feature type="transmembrane region" description="Helical" evidence="7">
    <location>
        <begin position="12"/>
        <end position="30"/>
    </location>
</feature>
<evidence type="ECO:0000256" key="5">
    <source>
        <dbReference type="ARBA" id="ARBA00022989"/>
    </source>
</evidence>
<dbReference type="AlphaFoldDB" id="A0A178HSE5"/>
<dbReference type="STRING" id="1770058.A3840_14305"/>
<keyword evidence="3 7" id="KW-0812">Transmembrane</keyword>
<comment type="similarity">
    <text evidence="2">Belongs to the peptidase S54 family.</text>
</comment>
<evidence type="ECO:0000313" key="10">
    <source>
        <dbReference type="Proteomes" id="UP000078389"/>
    </source>
</evidence>
<dbReference type="RefSeq" id="WP_067458157.1">
    <property type="nucleotide sequence ID" value="NZ_LVVY01000105.1"/>
</dbReference>
<accession>A0A178HSE5</accession>
<evidence type="ECO:0000256" key="4">
    <source>
        <dbReference type="ARBA" id="ARBA00022801"/>
    </source>
</evidence>
<gene>
    <name evidence="9" type="ORF">A3840_14305</name>
</gene>
<dbReference type="GO" id="GO:0006508">
    <property type="term" value="P:proteolysis"/>
    <property type="evidence" value="ECO:0007669"/>
    <property type="project" value="UniProtKB-KW"/>
</dbReference>
<keyword evidence="10" id="KW-1185">Reference proteome</keyword>
<feature type="transmembrane region" description="Helical" evidence="7">
    <location>
        <begin position="104"/>
        <end position="122"/>
    </location>
</feature>
<feature type="transmembrane region" description="Helical" evidence="7">
    <location>
        <begin position="153"/>
        <end position="178"/>
    </location>
</feature>
<comment type="caution">
    <text evidence="9">The sequence shown here is derived from an EMBL/GenBank/DDBJ whole genome shotgun (WGS) entry which is preliminary data.</text>
</comment>
<evidence type="ECO:0000313" key="9">
    <source>
        <dbReference type="EMBL" id="OAM75763.1"/>
    </source>
</evidence>
<feature type="transmembrane region" description="Helical" evidence="7">
    <location>
        <begin position="198"/>
        <end position="217"/>
    </location>
</feature>
<name>A0A178HSE5_9HYPH</name>
<evidence type="ECO:0000256" key="6">
    <source>
        <dbReference type="ARBA" id="ARBA00023136"/>
    </source>
</evidence>
<organism evidence="9 10">
    <name type="scientific">Devosia elaeis</name>
    <dbReference type="NCBI Taxonomy" id="1770058"/>
    <lineage>
        <taxon>Bacteria</taxon>
        <taxon>Pseudomonadati</taxon>
        <taxon>Pseudomonadota</taxon>
        <taxon>Alphaproteobacteria</taxon>
        <taxon>Hyphomicrobiales</taxon>
        <taxon>Devosiaceae</taxon>
        <taxon>Devosia</taxon>
    </lineage>
</organism>
<keyword evidence="6 7" id="KW-0472">Membrane</keyword>
<protein>
    <submittedName>
        <fullName evidence="9">Rhomboid family intramembrane serine protease</fullName>
    </submittedName>
</protein>
<dbReference type="PANTHER" id="PTHR43731:SF14">
    <property type="entry name" value="PRESENILIN-ASSOCIATED RHOMBOID-LIKE PROTEIN, MITOCHONDRIAL"/>
    <property type="match status" value="1"/>
</dbReference>
<dbReference type="SUPFAM" id="SSF144091">
    <property type="entry name" value="Rhomboid-like"/>
    <property type="match status" value="1"/>
</dbReference>
<evidence type="ECO:0000256" key="1">
    <source>
        <dbReference type="ARBA" id="ARBA00004141"/>
    </source>
</evidence>
<keyword evidence="9" id="KW-0645">Protease</keyword>
<dbReference type="FunFam" id="1.20.1540.10:FF:000027">
    <property type="entry name" value="Rhomboid family intramembrane serine protease"/>
    <property type="match status" value="1"/>
</dbReference>
<reference evidence="9 10" key="1">
    <citation type="submission" date="2016-03" db="EMBL/GenBank/DDBJ databases">
        <title>Genome sequencing of Devosia sp. S37.</title>
        <authorList>
            <person name="Mohd Nor M."/>
        </authorList>
    </citation>
    <scope>NUCLEOTIDE SEQUENCE [LARGE SCALE GENOMIC DNA]</scope>
    <source>
        <strain evidence="9 10">S37</strain>
    </source>
</reference>
<dbReference type="PANTHER" id="PTHR43731">
    <property type="entry name" value="RHOMBOID PROTEASE"/>
    <property type="match status" value="1"/>
</dbReference>
<proteinExistence type="inferred from homology"/>
<feature type="transmembrane region" description="Helical" evidence="7">
    <location>
        <begin position="72"/>
        <end position="92"/>
    </location>
</feature>
<dbReference type="OrthoDB" id="9813074at2"/>
<dbReference type="GO" id="GO:0004252">
    <property type="term" value="F:serine-type endopeptidase activity"/>
    <property type="evidence" value="ECO:0007669"/>
    <property type="project" value="InterPro"/>
</dbReference>
<dbReference type="GO" id="GO:0016020">
    <property type="term" value="C:membrane"/>
    <property type="evidence" value="ECO:0007669"/>
    <property type="project" value="UniProtKB-SubCell"/>
</dbReference>
<dbReference type="Gene3D" id="1.20.1540.10">
    <property type="entry name" value="Rhomboid-like"/>
    <property type="match status" value="1"/>
</dbReference>
<feature type="domain" description="Peptidase S54 rhomboid" evidence="8">
    <location>
        <begin position="64"/>
        <end position="219"/>
    </location>
</feature>
<keyword evidence="4" id="KW-0378">Hydrolase</keyword>
<dbReference type="Pfam" id="PF01694">
    <property type="entry name" value="Rhomboid"/>
    <property type="match status" value="1"/>
</dbReference>
<evidence type="ECO:0000256" key="3">
    <source>
        <dbReference type="ARBA" id="ARBA00022692"/>
    </source>
</evidence>
<dbReference type="InterPro" id="IPR035952">
    <property type="entry name" value="Rhomboid-like_sf"/>
</dbReference>
<keyword evidence="5 7" id="KW-1133">Transmembrane helix</keyword>
<evidence type="ECO:0000259" key="8">
    <source>
        <dbReference type="Pfam" id="PF01694"/>
    </source>
</evidence>
<evidence type="ECO:0000256" key="7">
    <source>
        <dbReference type="SAM" id="Phobius"/>
    </source>
</evidence>
<dbReference type="InterPro" id="IPR050925">
    <property type="entry name" value="Rhomboid_protease_S54"/>
</dbReference>
<dbReference type="EMBL" id="LVVY01000105">
    <property type="protein sequence ID" value="OAM75763.1"/>
    <property type="molecule type" value="Genomic_DNA"/>
</dbReference>
<sequence length="250" mass="27920">MFPYLDSVARRYSPVIVWAVIGMNVVAFLYQTSLPPRVLDWFLFEFALVPSRFFGQLSLVAPSDWTPFLTNIFLHGGWLHLILNMWTLWIFGPAVEDRLGPGRFTLFYLFCGVAAGLAHALANPHSVVPALGASGAIAGVIGCYARMFPAARLVVIVPILFIPLFFEVRAFIFAMIWFFMQVVPGFLSLGSDPATGGVAWWAHIGGFVAGWLVTPLLRRRADAYRHYYRDEGIYGFLPDGRREGGQGPWT</sequence>
<dbReference type="InterPro" id="IPR022764">
    <property type="entry name" value="Peptidase_S54_rhomboid_dom"/>
</dbReference>